<protein>
    <submittedName>
        <fullName evidence="2">Uncharacterized protein</fullName>
    </submittedName>
</protein>
<dbReference type="InParanoid" id="E1ZK24"/>
<name>E1ZK24_CHLVA</name>
<dbReference type="EMBL" id="GL433850">
    <property type="protein sequence ID" value="EFN53621.1"/>
    <property type="molecule type" value="Genomic_DNA"/>
</dbReference>
<dbReference type="KEGG" id="cvr:CHLNCDRAFT_58420"/>
<feature type="compositionally biased region" description="Low complexity" evidence="1">
    <location>
        <begin position="688"/>
        <end position="713"/>
    </location>
</feature>
<gene>
    <name evidence="2" type="ORF">CHLNCDRAFT_58420</name>
</gene>
<dbReference type="RefSeq" id="XP_005845723.1">
    <property type="nucleotide sequence ID" value="XM_005845661.1"/>
</dbReference>
<feature type="region of interest" description="Disordered" evidence="1">
    <location>
        <begin position="1310"/>
        <end position="1336"/>
    </location>
</feature>
<feature type="compositionally biased region" description="Polar residues" evidence="1">
    <location>
        <begin position="1633"/>
        <end position="1642"/>
    </location>
</feature>
<proteinExistence type="predicted"/>
<feature type="compositionally biased region" description="Low complexity" evidence="1">
    <location>
        <begin position="1534"/>
        <end position="1554"/>
    </location>
</feature>
<feature type="compositionally biased region" description="Low complexity" evidence="1">
    <location>
        <begin position="782"/>
        <end position="797"/>
    </location>
</feature>
<feature type="compositionally biased region" description="Polar residues" evidence="1">
    <location>
        <begin position="1823"/>
        <end position="1832"/>
    </location>
</feature>
<organism evidence="3">
    <name type="scientific">Chlorella variabilis</name>
    <name type="common">Green alga</name>
    <dbReference type="NCBI Taxonomy" id="554065"/>
    <lineage>
        <taxon>Eukaryota</taxon>
        <taxon>Viridiplantae</taxon>
        <taxon>Chlorophyta</taxon>
        <taxon>core chlorophytes</taxon>
        <taxon>Trebouxiophyceae</taxon>
        <taxon>Chlorellales</taxon>
        <taxon>Chlorellaceae</taxon>
        <taxon>Chlorella clade</taxon>
        <taxon>Chlorella</taxon>
    </lineage>
</organism>
<feature type="region of interest" description="Disordered" evidence="1">
    <location>
        <begin position="1534"/>
        <end position="1594"/>
    </location>
</feature>
<feature type="region of interest" description="Disordered" evidence="1">
    <location>
        <begin position="1484"/>
        <end position="1512"/>
    </location>
</feature>
<sequence>MVGDRAGSGDEAGGEQRRRAALRCVVAEVGCQLLCWASPKCTRGSYSERAADTRAQVAGLLHRGQPCPGRPQQAQGCGKGAAACQDYRDSAPEPLANVFELYQPVVQEGRWTEGLIEMWFFKHKPVKHSVHIPCWDSFKWNPLKWRGPCFGRTLEECYWTGLRQTRWARAVYAANLGREYVMPVRNIGRHGYKSDIKALCWMYWIMSCIFSCGIGQAATCCGMNMIINFGAWYSCHARERLRRRYNLPPTFCLPPGIDDCLELRELAVRGVDGPGMHILDVLPNSFKTAEAKRALGGLGGPPIYPCPAGIEEAKAGRRKVLERMLKRPPKMFRARPAPEGALHLKAAEMAAALAERSPLEEEEEEDGGSLVPPQPAHMSQASEAASEASSEATEEELGGGWLHYFPPAHQEMCRGGGVTVAPLVDAAAGGAPASLENSWWRLGGGSATVPQLPQQFDRRVQVLREGPGGGSEQGAEDVEGEGAGPELRRRNRYPGAVPSGRAAPAAASLAGCQRGAVPRHRHSAGAVQAAAGARVRGTLCPLVSRLVSRHLSAARRAPHAVDHPPYRRPGAVRRQLAAGAAISASGDSGVEVLRAGKWGGTCASMAGKKKKKGTAHQLLEDWSGKVEAREAVFREQVKSTARRQLSRKQRRAAAAAGGWGDSSPERELAGGRKLLLDGGDSGTEQTDADAASAAASLPGAPLALPATGASTPLSASGGNTPRGPPAVRTPGSAHSGKAPPSRMALPSPEAFAASLAKSSSGSGAKGWGLPLRFPSQDNSPQLSARRASPPRSARLPPGWGDDKEEEEHEGQHEQQQQHHHHTAGAQASSDHSLSFAAGSPSPPQRQQQQQRRPSALGFAVLADEAAGENEAAVSDSGSTGQQRSPQRPHSAAAGAAAAGGSGYASEGEEEGAEEAPVGTGAAAGGLFFSFGAAALAGQAAPSAWQPQLQQQPALFSFAAAPVPAAAVAAAPPPQQQHQQQRSRFAFAASLSPGASAAAGPASSPPGRQPLPDGEAAVAGLQLPAGADLAAASSEEDDRYFSAMPSRAASAALTAYASARSLSRSGEDSPTRSSGATPLRPRHSPAAPAARAGSAMGSAAVLAQLQQTAQLLSAAAAEAGGEEEGDDAASVAALESGTAAEGAASVPASRSAGMSPVRPLPGPSPFAGEVFMGAGAPLPSGQPLTLQPLPELALVRLAPSAASSDAGSRAAQRHLTTAFEMLPSSSCLSGKAPTQCLLVVADAADGATSAAAHSIAAEEDSAELAPEGSIDMGGEEPAGSAGDLAAEDGGGLQPLTGAAALQHLRGSVASSAASSQEAGDEGQYAALPTTSPWSLPAPVEADKMEAGGFAAAGADLRASLASTAASSEAGEEGAEVAAAFAGGVAPALALTGLEEEEAAVEVEPSRAGSVDADGEPQLDQQTDGTADAITAAAPAMVFGAAAAAAAASAGWAGTGLAATELVGTEEEEMVGVADALVVAEQALPEASPGGTDTHHTGAAGASPSSESVVLHGSMSGMEPWQDAAAASPAVQREGLLSGEPSEGGSSNEPAGLEAGEGAGEDRSLLRQQEWRQRSDSPLWEQPGEAGEEDVHGGADGVRGATAAAAAARNCNAYSPGPLQGALMEKEEEQLQQQPVSPSGQTKPSPAADAALGAGGTATAAAAAGAAGMARLGSSGGNGTPGNALLAALQGQLPRRSASGGAFLTARSQLSGLAGEKEEEEEVASPTTEPFRYSLARDPDARPAGTQQVPGGSLAGLFAGAPGGDAGLEAPQLLPATLPGSAAPPAFGGSEGEQEEGKQGGGWQPYSQWQQQKQRLLQGQHERSNSSIPASWGQQPLGEQETEDELVLQQQQQQEELPLSLAAEASPLSLQSAAGGRRRAGAALRSGAVAAAAAAGVAAAGGASGALASPLLPGTEVTPAGLATPMRGAASPQAAATALSPGAAAAAAAAFAVAAAAVKESPMPPAVLPSPIPYSPESLRYRQQAGLPPLRASPAAAEADAAPGSPGSQRYRQQAEQQALAVSQMQLQRLLSESQQQLQEAAAGLADGPQQQLLQQQFLTPTSRYLPHPAGQAEQAAEGSYASTVIGSAAGGRFPQPHQQAQGMEAAAAAAAAAAVSARLAEVGQMTPTSAIQALRRSLALIAPPGAHAAAWAAQQQQVQGILGRLESKFRCMRCSSRWRACRRRRTMPTR</sequence>
<feature type="compositionally biased region" description="Low complexity" evidence="1">
    <location>
        <begin position="844"/>
        <end position="854"/>
    </location>
</feature>
<dbReference type="GeneID" id="17353217"/>
<feature type="compositionally biased region" description="Low complexity" evidence="1">
    <location>
        <begin position="1802"/>
        <end position="1817"/>
    </location>
</feature>
<accession>E1ZK24</accession>
<feature type="region of interest" description="Disordered" evidence="1">
    <location>
        <begin position="1989"/>
        <end position="2015"/>
    </location>
</feature>
<feature type="region of interest" description="Disordered" evidence="1">
    <location>
        <begin position="993"/>
        <end position="1013"/>
    </location>
</feature>
<reference evidence="2 3" key="1">
    <citation type="journal article" date="2010" name="Plant Cell">
        <title>The Chlorella variabilis NC64A genome reveals adaptation to photosymbiosis, coevolution with viruses, and cryptic sex.</title>
        <authorList>
            <person name="Blanc G."/>
            <person name="Duncan G."/>
            <person name="Agarkova I."/>
            <person name="Borodovsky M."/>
            <person name="Gurnon J."/>
            <person name="Kuo A."/>
            <person name="Lindquist E."/>
            <person name="Lucas S."/>
            <person name="Pangilinan J."/>
            <person name="Polle J."/>
            <person name="Salamov A."/>
            <person name="Terry A."/>
            <person name="Yamada T."/>
            <person name="Dunigan D.D."/>
            <person name="Grigoriev I.V."/>
            <person name="Claverie J.M."/>
            <person name="Van Etten J.L."/>
        </authorList>
    </citation>
    <scope>NUCLEOTIDE SEQUENCE [LARGE SCALE GENOMIC DNA]</scope>
    <source>
        <strain evidence="2 3">NC64A</strain>
    </source>
</reference>
<feature type="region of interest" description="Disordered" evidence="1">
    <location>
        <begin position="1625"/>
        <end position="1651"/>
    </location>
</feature>
<feature type="compositionally biased region" description="Basic residues" evidence="1">
    <location>
        <begin position="640"/>
        <end position="651"/>
    </location>
</feature>
<feature type="compositionally biased region" description="Low complexity" evidence="1">
    <location>
        <begin position="752"/>
        <end position="762"/>
    </location>
</feature>
<feature type="region of interest" description="Disordered" evidence="1">
    <location>
        <begin position="354"/>
        <end position="396"/>
    </location>
</feature>
<feature type="region of interest" description="Disordered" evidence="1">
    <location>
        <begin position="465"/>
        <end position="489"/>
    </location>
</feature>
<dbReference type="STRING" id="554065.E1ZK24"/>
<feature type="region of interest" description="Disordered" evidence="1">
    <location>
        <begin position="1709"/>
        <end position="1851"/>
    </location>
</feature>
<feature type="compositionally biased region" description="Low complexity" evidence="1">
    <location>
        <begin position="1989"/>
        <end position="2006"/>
    </location>
</feature>
<feature type="region of interest" description="Disordered" evidence="1">
    <location>
        <begin position="637"/>
        <end position="920"/>
    </location>
</feature>
<feature type="compositionally biased region" description="Basic and acidic residues" evidence="1">
    <location>
        <begin position="1558"/>
        <end position="1573"/>
    </location>
</feature>
<dbReference type="OMA" id="HDADETH"/>
<evidence type="ECO:0000313" key="2">
    <source>
        <dbReference type="EMBL" id="EFN53621.1"/>
    </source>
</evidence>
<feature type="region of interest" description="Disordered" evidence="1">
    <location>
        <begin position="1060"/>
        <end position="1091"/>
    </location>
</feature>
<feature type="compositionally biased region" description="Polar residues" evidence="1">
    <location>
        <begin position="875"/>
        <end position="887"/>
    </location>
</feature>
<dbReference type="Proteomes" id="UP000008141">
    <property type="component" value="Unassembled WGS sequence"/>
</dbReference>
<evidence type="ECO:0000313" key="3">
    <source>
        <dbReference type="Proteomes" id="UP000008141"/>
    </source>
</evidence>
<feature type="region of interest" description="Disordered" evidence="1">
    <location>
        <begin position="1400"/>
        <end position="1420"/>
    </location>
</feature>
<evidence type="ECO:0000256" key="1">
    <source>
        <dbReference type="SAM" id="MobiDB-lite"/>
    </source>
</evidence>
<keyword evidence="3" id="KW-1185">Reference proteome</keyword>
<feature type="region of interest" description="Disordered" evidence="1">
    <location>
        <begin position="1251"/>
        <end position="1292"/>
    </location>
</feature>
<feature type="compositionally biased region" description="Low complexity" evidence="1">
    <location>
        <begin position="379"/>
        <end position="391"/>
    </location>
</feature>